<comment type="caution">
    <text evidence="1">The sequence shown here is derived from an EMBL/GenBank/DDBJ whole genome shotgun (WGS) entry which is preliminary data.</text>
</comment>
<sequence>MGQCEKPPKPNKHGLCRNCDCDEYLYGGRQKYCHLGGCKSKVQRLKDKLKRSLDDVAPKRNSVEDLTMAERLYQKRLAQSESLPPPPLHLHPSP</sequence>
<reference evidence="1 2" key="1">
    <citation type="journal article" date="2018" name="PLoS ONE">
        <title>The draft genome of Kipferlia bialata reveals reductive genome evolution in fornicate parasites.</title>
        <authorList>
            <person name="Tanifuji G."/>
            <person name="Takabayashi S."/>
            <person name="Kume K."/>
            <person name="Takagi M."/>
            <person name="Nakayama T."/>
            <person name="Kamikawa R."/>
            <person name="Inagaki Y."/>
            <person name="Hashimoto T."/>
        </authorList>
    </citation>
    <scope>NUCLEOTIDE SEQUENCE [LARGE SCALE GENOMIC DNA]</scope>
    <source>
        <strain evidence="1">NY0173</strain>
    </source>
</reference>
<keyword evidence="2" id="KW-1185">Reference proteome</keyword>
<dbReference type="Proteomes" id="UP000265618">
    <property type="component" value="Unassembled WGS sequence"/>
</dbReference>
<evidence type="ECO:0000313" key="2">
    <source>
        <dbReference type="Proteomes" id="UP000265618"/>
    </source>
</evidence>
<organism evidence="1 2">
    <name type="scientific">Kipferlia bialata</name>
    <dbReference type="NCBI Taxonomy" id="797122"/>
    <lineage>
        <taxon>Eukaryota</taxon>
        <taxon>Metamonada</taxon>
        <taxon>Carpediemonas-like organisms</taxon>
        <taxon>Kipferlia</taxon>
    </lineage>
</organism>
<name>A0A391P3Q7_9EUKA</name>
<evidence type="ECO:0000313" key="1">
    <source>
        <dbReference type="EMBL" id="GCA64779.1"/>
    </source>
</evidence>
<gene>
    <name evidence="1" type="ORF">KIPB_015363</name>
</gene>
<accession>A0A391P3Q7</accession>
<proteinExistence type="predicted"/>
<protein>
    <submittedName>
        <fullName evidence="1">Uncharacterized protein</fullName>
    </submittedName>
</protein>
<dbReference type="EMBL" id="BDIP01008551">
    <property type="protein sequence ID" value="GCA64779.1"/>
    <property type="molecule type" value="Genomic_DNA"/>
</dbReference>
<dbReference type="AlphaFoldDB" id="A0A391P3Q7"/>